<dbReference type="EMBL" id="CM017621">
    <property type="protein sequence ID" value="TYH93832.1"/>
    <property type="molecule type" value="Genomic_DNA"/>
</dbReference>
<dbReference type="Pfam" id="PF08704">
    <property type="entry name" value="GCD14"/>
    <property type="match status" value="1"/>
</dbReference>
<reference evidence="3 4" key="1">
    <citation type="submission" date="2019-07" db="EMBL/GenBank/DDBJ databases">
        <title>WGS assembly of Gossypium tomentosum.</title>
        <authorList>
            <person name="Chen Z.J."/>
            <person name="Sreedasyam A."/>
            <person name="Ando A."/>
            <person name="Song Q."/>
            <person name="De L."/>
            <person name="Hulse-Kemp A."/>
            <person name="Ding M."/>
            <person name="Ye W."/>
            <person name="Kirkbride R."/>
            <person name="Jenkins J."/>
            <person name="Plott C."/>
            <person name="Lovell J."/>
            <person name="Lin Y.-M."/>
            <person name="Vaughn R."/>
            <person name="Liu B."/>
            <person name="Li W."/>
            <person name="Simpson S."/>
            <person name="Scheffler B."/>
            <person name="Saski C."/>
            <person name="Grover C."/>
            <person name="Hu G."/>
            <person name="Conover J."/>
            <person name="Carlson J."/>
            <person name="Shu S."/>
            <person name="Boston L."/>
            <person name="Williams M."/>
            <person name="Peterson D."/>
            <person name="Mcgee K."/>
            <person name="Jones D."/>
            <person name="Wendel J."/>
            <person name="Stelly D."/>
            <person name="Grimwood J."/>
            <person name="Schmutz J."/>
        </authorList>
    </citation>
    <scope>NUCLEOTIDE SEQUENCE [LARGE SCALE GENOMIC DNA]</scope>
    <source>
        <strain evidence="3">7179.01</strain>
    </source>
</reference>
<dbReference type="Proteomes" id="UP000322667">
    <property type="component" value="Chromosome A12"/>
</dbReference>
<evidence type="ECO:0000313" key="4">
    <source>
        <dbReference type="Proteomes" id="UP000322667"/>
    </source>
</evidence>
<feature type="domain" description="tRNA (adenine(58)-N(1))-methyltransferase catalytic subunit TRM61 C-terminal" evidence="2">
    <location>
        <begin position="3"/>
        <end position="25"/>
    </location>
</feature>
<protein>
    <recommendedName>
        <fullName evidence="2">tRNA (adenine(58)-N(1))-methyltransferase catalytic subunit TRM61 C-terminal domain-containing protein</fullName>
    </recommendedName>
</protein>
<keyword evidence="1" id="KW-1133">Transmembrane helix</keyword>
<evidence type="ECO:0000259" key="2">
    <source>
        <dbReference type="Pfam" id="PF08704"/>
    </source>
</evidence>
<keyword evidence="4" id="KW-1185">Reference proteome</keyword>
<organism evidence="3 4">
    <name type="scientific">Gossypium tomentosum</name>
    <name type="common">Hawaiian cotton</name>
    <name type="synonym">Gossypium sandvicense</name>
    <dbReference type="NCBI Taxonomy" id="34277"/>
    <lineage>
        <taxon>Eukaryota</taxon>
        <taxon>Viridiplantae</taxon>
        <taxon>Streptophyta</taxon>
        <taxon>Embryophyta</taxon>
        <taxon>Tracheophyta</taxon>
        <taxon>Spermatophyta</taxon>
        <taxon>Magnoliopsida</taxon>
        <taxon>eudicotyledons</taxon>
        <taxon>Gunneridae</taxon>
        <taxon>Pentapetalae</taxon>
        <taxon>rosids</taxon>
        <taxon>malvids</taxon>
        <taxon>Malvales</taxon>
        <taxon>Malvaceae</taxon>
        <taxon>Malvoideae</taxon>
        <taxon>Gossypium</taxon>
    </lineage>
</organism>
<evidence type="ECO:0000256" key="1">
    <source>
        <dbReference type="SAM" id="Phobius"/>
    </source>
</evidence>
<dbReference type="AlphaFoldDB" id="A0A5D2MRQ8"/>
<name>A0A5D2MRQ8_GOSTO</name>
<sequence length="103" mass="12206">MLKQDGTLCSFSPCIEQVQVPVKLLDLTLQIYGRLKYCSACMKSVNGKWITRSRILKSHPSSDCNFRYDFRYAYLLLFLWVLWFSSLEQVFISVLVFRFMLLF</sequence>
<keyword evidence="1" id="KW-0812">Transmembrane</keyword>
<gene>
    <name evidence="3" type="ORF">ES332_A12G000400v1</name>
</gene>
<evidence type="ECO:0000313" key="3">
    <source>
        <dbReference type="EMBL" id="TYH93832.1"/>
    </source>
</evidence>
<accession>A0A5D2MRQ8</accession>
<dbReference type="InterPro" id="IPR049470">
    <property type="entry name" value="TRM61_C"/>
</dbReference>
<keyword evidence="1" id="KW-0472">Membrane</keyword>
<feature type="transmembrane region" description="Helical" evidence="1">
    <location>
        <begin position="72"/>
        <end position="97"/>
    </location>
</feature>
<proteinExistence type="predicted"/>